<accession>A0AA36F0T5</accession>
<reference evidence="1" key="1">
    <citation type="submission" date="2023-08" db="EMBL/GenBank/DDBJ databases">
        <authorList>
            <person name="Alioto T."/>
            <person name="Alioto T."/>
            <person name="Gomez Garrido J."/>
        </authorList>
    </citation>
    <scope>NUCLEOTIDE SEQUENCE</scope>
</reference>
<protein>
    <submittedName>
        <fullName evidence="1">Uncharacterized protein</fullName>
    </submittedName>
</protein>
<dbReference type="EMBL" id="OX597816">
    <property type="protein sequence ID" value="CAI9720277.1"/>
    <property type="molecule type" value="Genomic_DNA"/>
</dbReference>
<dbReference type="AlphaFoldDB" id="A0AA36F0T5"/>
<gene>
    <name evidence="1" type="ORF">OCTVUL_1B029223</name>
</gene>
<name>A0AA36F0T5_OCTVU</name>
<organism evidence="1 2">
    <name type="scientific">Octopus vulgaris</name>
    <name type="common">Common octopus</name>
    <dbReference type="NCBI Taxonomy" id="6645"/>
    <lineage>
        <taxon>Eukaryota</taxon>
        <taxon>Metazoa</taxon>
        <taxon>Spiralia</taxon>
        <taxon>Lophotrochozoa</taxon>
        <taxon>Mollusca</taxon>
        <taxon>Cephalopoda</taxon>
        <taxon>Coleoidea</taxon>
        <taxon>Octopodiformes</taxon>
        <taxon>Octopoda</taxon>
        <taxon>Incirrata</taxon>
        <taxon>Octopodidae</taxon>
        <taxon>Octopus</taxon>
    </lineage>
</organism>
<sequence>METVNEYSCETRNLHSLLLRIFRFLLSVTISLYDIDKTTLLALDCSILIAKIKENAPDIYRFADIR</sequence>
<keyword evidence="2" id="KW-1185">Reference proteome</keyword>
<evidence type="ECO:0000313" key="2">
    <source>
        <dbReference type="Proteomes" id="UP001162480"/>
    </source>
</evidence>
<dbReference type="Proteomes" id="UP001162480">
    <property type="component" value="Chromosome 3"/>
</dbReference>
<evidence type="ECO:0000313" key="1">
    <source>
        <dbReference type="EMBL" id="CAI9720277.1"/>
    </source>
</evidence>
<proteinExistence type="predicted"/>